<dbReference type="HOGENOM" id="CLU_3134599_0_0_11"/>
<reference evidence="1 2" key="1">
    <citation type="submission" date="2012-05" db="EMBL/GenBank/DDBJ databases">
        <authorList>
            <person name="Weinstock G."/>
            <person name="Sodergren E."/>
            <person name="Lobos E.A."/>
            <person name="Fulton L."/>
            <person name="Fulton R."/>
            <person name="Courtney L."/>
            <person name="Fronick C."/>
            <person name="O'Laughlin M."/>
            <person name="Godfrey J."/>
            <person name="Wilson R.M."/>
            <person name="Miner T."/>
            <person name="Farmer C."/>
            <person name="Delehaunty K."/>
            <person name="Cordes M."/>
            <person name="Minx P."/>
            <person name="Tomlinson C."/>
            <person name="Chen J."/>
            <person name="Wollam A."/>
            <person name="Pepin K.H."/>
            <person name="Bhonagiri V."/>
            <person name="Zhang X."/>
            <person name="Suruliraj S."/>
            <person name="Warren W."/>
            <person name="Mitreva M."/>
            <person name="Mardis E.R."/>
            <person name="Wilson R.K."/>
        </authorList>
    </citation>
    <scope>NUCLEOTIDE SEQUENCE [LARGE SCALE GENOMIC DNA]</scope>
    <source>
        <strain evidence="1 2">F0235</strain>
    </source>
</reference>
<dbReference type="PATRIC" id="fig|1035195.3.peg.2284"/>
<dbReference type="NCBIfam" id="NF033938">
    <property type="entry name" value="porH_2"/>
    <property type="match status" value="1"/>
</dbReference>
<protein>
    <submittedName>
        <fullName evidence="1">Uncharacterized protein</fullName>
    </submittedName>
</protein>
<evidence type="ECO:0000313" key="1">
    <source>
        <dbReference type="EMBL" id="EKX87781.1"/>
    </source>
</evidence>
<evidence type="ECO:0000313" key="2">
    <source>
        <dbReference type="Proteomes" id="UP000010445"/>
    </source>
</evidence>
<dbReference type="Proteomes" id="UP000010445">
    <property type="component" value="Unassembled WGS sequence"/>
</dbReference>
<keyword evidence="2" id="KW-1185">Reference proteome</keyword>
<organism evidence="1 2">
    <name type="scientific">Corynebacterium durum F0235</name>
    <dbReference type="NCBI Taxonomy" id="1035195"/>
    <lineage>
        <taxon>Bacteria</taxon>
        <taxon>Bacillati</taxon>
        <taxon>Actinomycetota</taxon>
        <taxon>Actinomycetes</taxon>
        <taxon>Mycobacteriales</taxon>
        <taxon>Corynebacteriaceae</taxon>
        <taxon>Corynebacterium</taxon>
    </lineage>
</organism>
<proteinExistence type="predicted"/>
<gene>
    <name evidence="1" type="ORF">HMPREF9997_02558</name>
</gene>
<dbReference type="AlphaFoldDB" id="L1MA14"/>
<dbReference type="EMBL" id="AMEM01000041">
    <property type="protein sequence ID" value="EKX87781.1"/>
    <property type="molecule type" value="Genomic_DNA"/>
</dbReference>
<comment type="caution">
    <text evidence="1">The sequence shown here is derived from an EMBL/GenBank/DDBJ whole genome shotgun (WGS) entry which is preliminary data.</text>
</comment>
<accession>L1MA14</accession>
<name>L1MA14_9CORY</name>
<sequence length="49" mass="5398">MDLSVLKTQFDNFATFVSAFGDLVTFFPKATHNVFFSAEAFQGSSLMGK</sequence>
<dbReference type="RefSeq" id="WP_006062362.1">
    <property type="nucleotide sequence ID" value="NZ_KB290824.1"/>
</dbReference>
<dbReference type="GeneID" id="84897983"/>